<evidence type="ECO:0000256" key="5">
    <source>
        <dbReference type="ARBA" id="ARBA00023125"/>
    </source>
</evidence>
<dbReference type="Proteomes" id="UP001465668">
    <property type="component" value="Unassembled WGS sequence"/>
</dbReference>
<feature type="region of interest" description="Disordered" evidence="8">
    <location>
        <begin position="244"/>
        <end position="326"/>
    </location>
</feature>
<feature type="domain" description="HTH APSES-type" evidence="9">
    <location>
        <begin position="106"/>
        <end position="212"/>
    </location>
</feature>
<organism evidence="10 11">
    <name type="scientific">Seiridium cardinale</name>
    <dbReference type="NCBI Taxonomy" id="138064"/>
    <lineage>
        <taxon>Eukaryota</taxon>
        <taxon>Fungi</taxon>
        <taxon>Dikarya</taxon>
        <taxon>Ascomycota</taxon>
        <taxon>Pezizomycotina</taxon>
        <taxon>Sordariomycetes</taxon>
        <taxon>Xylariomycetidae</taxon>
        <taxon>Amphisphaeriales</taxon>
        <taxon>Sporocadaceae</taxon>
        <taxon>Seiridium</taxon>
    </lineage>
</organism>
<dbReference type="SMART" id="SM01252">
    <property type="entry name" value="KilA-N"/>
    <property type="match status" value="1"/>
</dbReference>
<evidence type="ECO:0000256" key="4">
    <source>
        <dbReference type="ARBA" id="ARBA00023015"/>
    </source>
</evidence>
<feature type="region of interest" description="Disordered" evidence="8">
    <location>
        <begin position="540"/>
        <end position="603"/>
    </location>
</feature>
<dbReference type="SUPFAM" id="SSF54616">
    <property type="entry name" value="DNA-binding domain of Mlu1-box binding protein MBP1"/>
    <property type="match status" value="1"/>
</dbReference>
<dbReference type="InterPro" id="IPR029790">
    <property type="entry name" value="EFG1/Phd1/StuA"/>
</dbReference>
<keyword evidence="6" id="KW-0804">Transcription</keyword>
<feature type="compositionally biased region" description="Basic and acidic residues" evidence="8">
    <location>
        <begin position="457"/>
        <end position="478"/>
    </location>
</feature>
<keyword evidence="7" id="KW-0183">Conidiation</keyword>
<evidence type="ECO:0000256" key="7">
    <source>
        <dbReference type="ARBA" id="ARBA00023321"/>
    </source>
</evidence>
<dbReference type="PANTHER" id="PTHR47792:SF1">
    <property type="entry name" value="PROTEIN SOK2-RELATED"/>
    <property type="match status" value="1"/>
</dbReference>
<dbReference type="Gene3D" id="3.10.260.10">
    <property type="entry name" value="Transcription regulator HTH, APSES-type DNA-binding domain"/>
    <property type="match status" value="1"/>
</dbReference>
<comment type="subcellular location">
    <subcellularLocation>
        <location evidence="1">Nucleus</location>
    </subcellularLocation>
</comment>
<feature type="compositionally biased region" description="Polar residues" evidence="8">
    <location>
        <begin position="549"/>
        <end position="574"/>
    </location>
</feature>
<feature type="compositionally biased region" description="Polar residues" evidence="8">
    <location>
        <begin position="382"/>
        <end position="391"/>
    </location>
</feature>
<feature type="compositionally biased region" description="Basic and acidic residues" evidence="8">
    <location>
        <begin position="825"/>
        <end position="836"/>
    </location>
</feature>
<feature type="region of interest" description="Disordered" evidence="8">
    <location>
        <begin position="911"/>
        <end position="932"/>
    </location>
</feature>
<evidence type="ECO:0000256" key="1">
    <source>
        <dbReference type="ARBA" id="ARBA00004123"/>
    </source>
</evidence>
<dbReference type="InterPro" id="IPR003163">
    <property type="entry name" value="Tscrpt_reg_HTH_APSES-type"/>
</dbReference>
<dbReference type="PANTHER" id="PTHR47792">
    <property type="entry name" value="PROTEIN SOK2-RELATED"/>
    <property type="match status" value="1"/>
</dbReference>
<evidence type="ECO:0000256" key="3">
    <source>
        <dbReference type="ARBA" id="ARBA00022969"/>
    </source>
</evidence>
<keyword evidence="5" id="KW-0238">DNA-binding</keyword>
<feature type="region of interest" description="Disordered" evidence="8">
    <location>
        <begin position="825"/>
        <end position="853"/>
    </location>
</feature>
<dbReference type="EMBL" id="JARVKM010000042">
    <property type="protein sequence ID" value="KAK9774402.1"/>
    <property type="molecule type" value="Genomic_DNA"/>
</dbReference>
<feature type="compositionally biased region" description="Low complexity" evidence="8">
    <location>
        <begin position="479"/>
        <end position="501"/>
    </location>
</feature>
<evidence type="ECO:0000256" key="2">
    <source>
        <dbReference type="ARBA" id="ARBA00007247"/>
    </source>
</evidence>
<keyword evidence="3" id="KW-0749">Sporulation</keyword>
<sequence>MSLLGIDQSGLDDDAHAMATAKPDALPHHKYAANDPASSGMDYSQHMLAGPARQDKPYQANAATHGVVPLPDRQRSITQSSYMGMDAQSLYMDATGQVAPPGVKPRVQATLWEDEGSLCFHVEARGVSVARREDNHMINGTKLLNVAGMTRGRRDGILKSEKVRHVVKIGPTFLKGVWVPFERALDFANKEKITEILYPLFVHNIGALLYHPTNQSRTDQVMSSIEQRNAKLVQEDIRRSSVLPSVLQRFPGPQPGGVSHNSSSRPVLDRSHTFPTPPTSASSIMGSQTSTNNQWNPTGIDTCLPNHDGNPRPATPANSPPRTPSLIMQSQTQPFVAEEADGRALEIEKKPDLASFLHEAPNHNLPPLQRFPTFKSELQAPIGSNSESSAPSLDRESSNHTTVYGNSKLLNLVGKQTVKSETSLARFKVEDSGSVPEEIGYKRVGFRRQIQSDDVDLDQRKNNSHEQDVSDTEFKEESCVSSAVLSPSLVSPQSDSESNSSDGEPRLFTRQEQKFFLLERLMEHFFELFSSCGSPGLVTTMASGGTDGTGRNASLNSSPNTPGIQGSSVPNNASGAGGKRSYDEEEDGGDEKRPAKRVRATGGKTMMHRRLACPYFKKDPECFQLGRSCSGPGWDTVHRIKEHLDRNHALPPCCIRCNSVFKSERERDAHMRSPEQCEVNEPPPRTHGFNASQKAQLKGRPKGYKQMSEPQKWRHIYMILFPETQDTEIPSPYYEFKSLRDPGHPIDPMVEYEGFLRREMPDRVRHRLELRIEDVLNPVEETLRGQIVEIVRDVQLELFQSFRSSLGQVPRHSELDEEAVVMDMDSHTKRPQHTENEESYTLEPMHRPNGEARSDQVYPREHNWEEQIQAYRPETVLDTSFMGFDGELFDFGSLLNVPLTQDSTYGTLSMTQTDDNKDDLGWDDVFPTQPQF</sequence>
<feature type="region of interest" description="Disordered" evidence="8">
    <location>
        <begin position="453"/>
        <end position="507"/>
    </location>
</feature>
<evidence type="ECO:0000259" key="9">
    <source>
        <dbReference type="PROSITE" id="PS51299"/>
    </source>
</evidence>
<accession>A0ABR2XKQ2</accession>
<keyword evidence="4" id="KW-0805">Transcription regulation</keyword>
<comment type="similarity">
    <text evidence="2">Belongs to the EFG1/PHD1/stuA family.</text>
</comment>
<feature type="compositionally biased region" description="Basic and acidic residues" evidence="8">
    <location>
        <begin position="844"/>
        <end position="853"/>
    </location>
</feature>
<name>A0ABR2XKQ2_9PEZI</name>
<feature type="compositionally biased region" description="Polar residues" evidence="8">
    <location>
        <begin position="279"/>
        <end position="299"/>
    </location>
</feature>
<dbReference type="Pfam" id="PF04383">
    <property type="entry name" value="KilA-N"/>
    <property type="match status" value="1"/>
</dbReference>
<evidence type="ECO:0000256" key="6">
    <source>
        <dbReference type="ARBA" id="ARBA00023163"/>
    </source>
</evidence>
<comment type="caution">
    <text evidence="10">The sequence shown here is derived from an EMBL/GenBank/DDBJ whole genome shotgun (WGS) entry which is preliminary data.</text>
</comment>
<proteinExistence type="inferred from homology"/>
<evidence type="ECO:0000313" key="11">
    <source>
        <dbReference type="Proteomes" id="UP001465668"/>
    </source>
</evidence>
<keyword evidence="11" id="KW-1185">Reference proteome</keyword>
<evidence type="ECO:0000256" key="8">
    <source>
        <dbReference type="SAM" id="MobiDB-lite"/>
    </source>
</evidence>
<protein>
    <recommendedName>
        <fullName evidence="9">HTH APSES-type domain-containing protein</fullName>
    </recommendedName>
</protein>
<feature type="region of interest" description="Disordered" evidence="8">
    <location>
        <begin position="380"/>
        <end position="402"/>
    </location>
</feature>
<dbReference type="InterPro" id="IPR018004">
    <property type="entry name" value="KilA/APSES_HTH"/>
</dbReference>
<gene>
    <name evidence="10" type="ORF">SCAR479_09007</name>
</gene>
<reference evidence="10 11" key="1">
    <citation type="submission" date="2024-02" db="EMBL/GenBank/DDBJ databases">
        <title>First draft genome assembly of two strains of Seiridium cardinale.</title>
        <authorList>
            <person name="Emiliani G."/>
            <person name="Scali E."/>
        </authorList>
    </citation>
    <scope>NUCLEOTIDE SEQUENCE [LARGE SCALE GENOMIC DNA]</scope>
    <source>
        <strain evidence="10 11">BM-138-000479</strain>
    </source>
</reference>
<dbReference type="PROSITE" id="PS51299">
    <property type="entry name" value="HTH_APSES"/>
    <property type="match status" value="1"/>
</dbReference>
<feature type="region of interest" description="Disordered" evidence="8">
    <location>
        <begin position="671"/>
        <end position="705"/>
    </location>
</feature>
<evidence type="ECO:0000313" key="10">
    <source>
        <dbReference type="EMBL" id="KAK9774402.1"/>
    </source>
</evidence>
<dbReference type="InterPro" id="IPR036887">
    <property type="entry name" value="HTH_APSES_sf"/>
</dbReference>